<dbReference type="SUPFAM" id="SSF51366">
    <property type="entry name" value="Ribulose-phoshate binding barrel"/>
    <property type="match status" value="1"/>
</dbReference>
<dbReference type="Gene3D" id="3.20.20.70">
    <property type="entry name" value="Aldolase class I"/>
    <property type="match status" value="1"/>
</dbReference>
<feature type="domain" description="Orotidine 5'-phosphate decarboxylase" evidence="3">
    <location>
        <begin position="1"/>
        <end position="170"/>
    </location>
</feature>
<dbReference type="Pfam" id="PF00215">
    <property type="entry name" value="OMPdecase"/>
    <property type="match status" value="1"/>
</dbReference>
<gene>
    <name evidence="4" type="ORF">S01H1_70705</name>
</gene>
<dbReference type="GO" id="GO:0004590">
    <property type="term" value="F:orotidine-5'-phosphate decarboxylase activity"/>
    <property type="evidence" value="ECO:0007669"/>
    <property type="project" value="InterPro"/>
</dbReference>
<dbReference type="GO" id="GO:0006207">
    <property type="term" value="P:'de novo' pyrimidine nucleobase biosynthetic process"/>
    <property type="evidence" value="ECO:0007669"/>
    <property type="project" value="InterPro"/>
</dbReference>
<dbReference type="CDD" id="cd04726">
    <property type="entry name" value="KGPDC_HPS"/>
    <property type="match status" value="1"/>
</dbReference>
<sequence>TPLIKSEGLNSVRDMRREFPRHRIVADMKTMDTGRYEVEAAAKAGADVVILLGVADDSTIREAVEVGKNYGCEIMVDLMNVKDMKGRAMQLADMGINYVCVHVSIDQQMSGMDPIKELKKVSKSVKIPVAIAGGINSETAADAVKAGASIIVVGGAITKAEDAKKATQQIKKAMRTKKGIKSELYKKHLEPEKVFVKVSTTNISDAMHRCGDLHGILPMAGIRTGKKMVGRAVTVRTYPGDWAKP</sequence>
<dbReference type="Gene3D" id="3.50.30.40">
    <property type="entry name" value="Ribonuclease E inhibitor RraA/RraA-like"/>
    <property type="match status" value="1"/>
</dbReference>
<dbReference type="PANTHER" id="PTHR35039:SF3">
    <property type="entry name" value="3-KETO-L-GULONATE-6-PHOSPHATE DECARBOXYLASE SGBH-RELATED"/>
    <property type="match status" value="1"/>
</dbReference>
<keyword evidence="2" id="KW-0119">Carbohydrate metabolism</keyword>
<reference evidence="4" key="1">
    <citation type="journal article" date="2014" name="Front. Microbiol.">
        <title>High frequency of phylogenetically diverse reductive dehalogenase-homologous genes in deep subseafloor sedimentary metagenomes.</title>
        <authorList>
            <person name="Kawai M."/>
            <person name="Futagami T."/>
            <person name="Toyoda A."/>
            <person name="Takaki Y."/>
            <person name="Nishi S."/>
            <person name="Hori S."/>
            <person name="Arai W."/>
            <person name="Tsubouchi T."/>
            <person name="Morono Y."/>
            <person name="Uchiyama I."/>
            <person name="Ito T."/>
            <person name="Fujiyama A."/>
            <person name="Inagaki F."/>
            <person name="Takami H."/>
        </authorList>
    </citation>
    <scope>NUCLEOTIDE SEQUENCE</scope>
    <source>
        <strain evidence="4">Expedition CK06-06</strain>
    </source>
</reference>
<dbReference type="GO" id="GO:0033982">
    <property type="term" value="F:3-dehydro-L-gulonate-6-phosphate decarboxylase activity"/>
    <property type="evidence" value="ECO:0007669"/>
    <property type="project" value="TreeGrafter"/>
</dbReference>
<dbReference type="InterPro" id="IPR001754">
    <property type="entry name" value="OMPdeCOase_dom"/>
</dbReference>
<dbReference type="GO" id="GO:0019854">
    <property type="term" value="P:L-ascorbic acid catabolic process"/>
    <property type="evidence" value="ECO:0007669"/>
    <property type="project" value="TreeGrafter"/>
</dbReference>
<dbReference type="InterPro" id="IPR041710">
    <property type="entry name" value="HPS/KGPDC"/>
</dbReference>
<accession>X0XJW4</accession>
<comment type="caution">
    <text evidence="4">The sequence shown here is derived from an EMBL/GenBank/DDBJ whole genome shotgun (WGS) entry which is preliminary data.</text>
</comment>
<evidence type="ECO:0000256" key="2">
    <source>
        <dbReference type="ARBA" id="ARBA00023277"/>
    </source>
</evidence>
<dbReference type="PANTHER" id="PTHR35039">
    <property type="entry name" value="3-KETO-L-GULONATE-6-PHOSPHATE DECARBOXYLASE SGBH-RELATED"/>
    <property type="match status" value="1"/>
</dbReference>
<name>X0XJW4_9ZZZZ</name>
<keyword evidence="1" id="KW-0456">Lyase</keyword>
<dbReference type="InterPro" id="IPR011060">
    <property type="entry name" value="RibuloseP-bd_barrel"/>
</dbReference>
<dbReference type="SMART" id="SM00934">
    <property type="entry name" value="OMPdecase"/>
    <property type="match status" value="1"/>
</dbReference>
<feature type="non-terminal residue" evidence="4">
    <location>
        <position position="245"/>
    </location>
</feature>
<protein>
    <recommendedName>
        <fullName evidence="3">Orotidine 5'-phosphate decarboxylase domain-containing protein</fullName>
    </recommendedName>
</protein>
<dbReference type="InterPro" id="IPR013785">
    <property type="entry name" value="Aldolase_TIM"/>
</dbReference>
<evidence type="ECO:0000256" key="1">
    <source>
        <dbReference type="ARBA" id="ARBA00023239"/>
    </source>
</evidence>
<dbReference type="AlphaFoldDB" id="X0XJW4"/>
<dbReference type="EMBL" id="BARS01047032">
    <property type="protein sequence ID" value="GAG35632.1"/>
    <property type="molecule type" value="Genomic_DNA"/>
</dbReference>
<feature type="non-terminal residue" evidence="4">
    <location>
        <position position="1"/>
    </location>
</feature>
<evidence type="ECO:0000259" key="3">
    <source>
        <dbReference type="SMART" id="SM00934"/>
    </source>
</evidence>
<proteinExistence type="predicted"/>
<organism evidence="4">
    <name type="scientific">marine sediment metagenome</name>
    <dbReference type="NCBI Taxonomy" id="412755"/>
    <lineage>
        <taxon>unclassified sequences</taxon>
        <taxon>metagenomes</taxon>
        <taxon>ecological metagenomes</taxon>
    </lineage>
</organism>
<evidence type="ECO:0000313" key="4">
    <source>
        <dbReference type="EMBL" id="GAG35632.1"/>
    </source>
</evidence>